<dbReference type="InterPro" id="IPR028889">
    <property type="entry name" value="USP"/>
</dbReference>
<evidence type="ECO:0000256" key="6">
    <source>
        <dbReference type="ARBA" id="ARBA00022801"/>
    </source>
</evidence>
<evidence type="ECO:0000256" key="8">
    <source>
        <dbReference type="SAM" id="MobiDB-lite"/>
    </source>
</evidence>
<dbReference type="GO" id="GO:0005829">
    <property type="term" value="C:cytosol"/>
    <property type="evidence" value="ECO:0007669"/>
    <property type="project" value="TreeGrafter"/>
</dbReference>
<evidence type="ECO:0000259" key="9">
    <source>
        <dbReference type="PROSITE" id="PS50235"/>
    </source>
</evidence>
<dbReference type="EC" id="3.4.19.12" evidence="3"/>
<dbReference type="GO" id="GO:0004843">
    <property type="term" value="F:cysteine-type deubiquitinase activity"/>
    <property type="evidence" value="ECO:0007669"/>
    <property type="project" value="UniProtKB-EC"/>
</dbReference>
<dbReference type="GO" id="GO:0006508">
    <property type="term" value="P:proteolysis"/>
    <property type="evidence" value="ECO:0007669"/>
    <property type="project" value="UniProtKB-KW"/>
</dbReference>
<proteinExistence type="inferred from homology"/>
<keyword evidence="7" id="KW-0788">Thiol protease</keyword>
<dbReference type="InterPro" id="IPR001394">
    <property type="entry name" value="Peptidase_C19_UCH"/>
</dbReference>
<evidence type="ECO:0000256" key="1">
    <source>
        <dbReference type="ARBA" id="ARBA00000707"/>
    </source>
</evidence>
<accession>A0A6G1GRJ8</accession>
<dbReference type="PANTHER" id="PTHR24006">
    <property type="entry name" value="UBIQUITIN CARBOXYL-TERMINAL HYDROLASE"/>
    <property type="match status" value="1"/>
</dbReference>
<comment type="catalytic activity">
    <reaction evidence="1">
        <text>Thiol-dependent hydrolysis of ester, thioester, amide, peptide and isopeptide bonds formed by the C-terminal Gly of ubiquitin (a 76-residue protein attached to proteins as an intracellular targeting signal).</text>
        <dbReference type="EC" id="3.4.19.12"/>
    </reaction>
</comment>
<dbReference type="GO" id="GO:0005634">
    <property type="term" value="C:nucleus"/>
    <property type="evidence" value="ECO:0007669"/>
    <property type="project" value="UniProtKB-SubCell"/>
</dbReference>
<feature type="compositionally biased region" description="Low complexity" evidence="8">
    <location>
        <begin position="754"/>
        <end position="767"/>
    </location>
</feature>
<feature type="compositionally biased region" description="Polar residues" evidence="8">
    <location>
        <begin position="768"/>
        <end position="778"/>
    </location>
</feature>
<dbReference type="OrthoDB" id="6287070at2759"/>
<dbReference type="Gene3D" id="3.90.70.10">
    <property type="entry name" value="Cysteine proteinases"/>
    <property type="match status" value="2"/>
</dbReference>
<feature type="compositionally biased region" description="Polar residues" evidence="8">
    <location>
        <begin position="553"/>
        <end position="571"/>
    </location>
</feature>
<feature type="region of interest" description="Disordered" evidence="8">
    <location>
        <begin position="746"/>
        <end position="778"/>
    </location>
</feature>
<feature type="compositionally biased region" description="Basic residues" evidence="8">
    <location>
        <begin position="695"/>
        <end position="705"/>
    </location>
</feature>
<reference evidence="10" key="1">
    <citation type="journal article" date="2020" name="Stud. Mycol.">
        <title>101 Dothideomycetes genomes: a test case for predicting lifestyles and emergence of pathogens.</title>
        <authorList>
            <person name="Haridas S."/>
            <person name="Albert R."/>
            <person name="Binder M."/>
            <person name="Bloem J."/>
            <person name="Labutti K."/>
            <person name="Salamov A."/>
            <person name="Andreopoulos B."/>
            <person name="Baker S."/>
            <person name="Barry K."/>
            <person name="Bills G."/>
            <person name="Bluhm B."/>
            <person name="Cannon C."/>
            <person name="Castanera R."/>
            <person name="Culley D."/>
            <person name="Daum C."/>
            <person name="Ezra D."/>
            <person name="Gonzalez J."/>
            <person name="Henrissat B."/>
            <person name="Kuo A."/>
            <person name="Liang C."/>
            <person name="Lipzen A."/>
            <person name="Lutzoni F."/>
            <person name="Magnuson J."/>
            <person name="Mondo S."/>
            <person name="Nolan M."/>
            <person name="Ohm R."/>
            <person name="Pangilinan J."/>
            <person name="Park H.-J."/>
            <person name="Ramirez L."/>
            <person name="Alfaro M."/>
            <person name="Sun H."/>
            <person name="Tritt A."/>
            <person name="Yoshinaga Y."/>
            <person name="Zwiers L.-H."/>
            <person name="Turgeon B."/>
            <person name="Goodwin S."/>
            <person name="Spatafora J."/>
            <person name="Crous P."/>
            <person name="Grigoriev I."/>
        </authorList>
    </citation>
    <scope>NUCLEOTIDE SEQUENCE</scope>
    <source>
        <strain evidence="10">CBS 113979</strain>
    </source>
</reference>
<feature type="region of interest" description="Disordered" evidence="8">
    <location>
        <begin position="526"/>
        <end position="716"/>
    </location>
</feature>
<dbReference type="PROSITE" id="PS50235">
    <property type="entry name" value="USP_3"/>
    <property type="match status" value="1"/>
</dbReference>
<dbReference type="InterPro" id="IPR038765">
    <property type="entry name" value="Papain-like_cys_pep_sf"/>
</dbReference>
<feature type="compositionally biased region" description="Polar residues" evidence="8">
    <location>
        <begin position="581"/>
        <end position="596"/>
    </location>
</feature>
<evidence type="ECO:0000313" key="11">
    <source>
        <dbReference type="Proteomes" id="UP000800041"/>
    </source>
</evidence>
<gene>
    <name evidence="10" type="ORF">K402DRAFT_396671</name>
</gene>
<feature type="compositionally biased region" description="Polar residues" evidence="8">
    <location>
        <begin position="617"/>
        <end position="633"/>
    </location>
</feature>
<name>A0A6G1GRJ8_9PEZI</name>
<organism evidence="10 11">
    <name type="scientific">Aulographum hederae CBS 113979</name>
    <dbReference type="NCBI Taxonomy" id="1176131"/>
    <lineage>
        <taxon>Eukaryota</taxon>
        <taxon>Fungi</taxon>
        <taxon>Dikarya</taxon>
        <taxon>Ascomycota</taxon>
        <taxon>Pezizomycotina</taxon>
        <taxon>Dothideomycetes</taxon>
        <taxon>Pleosporomycetidae</taxon>
        <taxon>Aulographales</taxon>
        <taxon>Aulographaceae</taxon>
    </lineage>
</organism>
<feature type="compositionally biased region" description="Polar residues" evidence="8">
    <location>
        <begin position="706"/>
        <end position="716"/>
    </location>
</feature>
<dbReference type="AlphaFoldDB" id="A0A6G1GRJ8"/>
<keyword evidence="11" id="KW-1185">Reference proteome</keyword>
<dbReference type="Proteomes" id="UP000800041">
    <property type="component" value="Unassembled WGS sequence"/>
</dbReference>
<feature type="compositionally biased region" description="Basic and acidic residues" evidence="8">
    <location>
        <begin position="639"/>
        <end position="653"/>
    </location>
</feature>
<feature type="domain" description="USP" evidence="9">
    <location>
        <begin position="108"/>
        <end position="521"/>
    </location>
</feature>
<keyword evidence="6" id="KW-0378">Hydrolase</keyword>
<keyword evidence="4" id="KW-0645">Protease</keyword>
<evidence type="ECO:0000256" key="5">
    <source>
        <dbReference type="ARBA" id="ARBA00022786"/>
    </source>
</evidence>
<dbReference type="SUPFAM" id="SSF54001">
    <property type="entry name" value="Cysteine proteinases"/>
    <property type="match status" value="1"/>
</dbReference>
<protein>
    <recommendedName>
        <fullName evidence="3">ubiquitinyl hydrolase 1</fullName>
        <ecNumber evidence="3">3.4.19.12</ecNumber>
    </recommendedName>
</protein>
<evidence type="ECO:0000256" key="7">
    <source>
        <dbReference type="ARBA" id="ARBA00022807"/>
    </source>
</evidence>
<evidence type="ECO:0000256" key="3">
    <source>
        <dbReference type="ARBA" id="ARBA00012759"/>
    </source>
</evidence>
<sequence>MNRLLSRRERKSKGSIDGKDPNSVDLYQIFSLPEIKKKIDKDDEKSIKAISKELARRGIHNLREPQIEYALRAESSRGNVEKAIDLLLLFEDSVSGVLRPYNPANKLLGAVNRQAVTCYLDALLFAMFARLDSFEGILHDDFPDAPRKRLATLLRFWVNMLRAGKLITVDITKQLQESLAECGWEDATKLKQQDTSEAFTFITDKLELPLLTLKMDIYHTGKEDAADDHKFVNERLLEVAIPPNPEDGSVITLENCLETYFNNRIEVKRHLQRRNTVQSFRSVDAAKGQILHIEAVEVPSRPGTPDIMTPLSAPTSPSRPAFGRGRTDSIFSERRINSGSFEKRTLDDSSIGVNRRHRASTIKREVLMPAWQFFSLIPWYTDNAPENDAQVAAHFSSKRPVLGICLKRYSMSDSGNAQKRDTFIDIPLEIGLPTFISERHMQEDFGNFKLVLQSVVCHRGSSLTSGHYISLVRTADTRPGNDGPAPLWMRFNDLARDRVTYVDIKQALKDESPYLLFYQVQPIQDDLPSHPPPSYKEANEVPGTIPEADKSESVSTGPTAGSITDASTTGTDADEIASRNELVTVSLNDSNESSPELPNGLVVPSIIPDPSDRSTHTTELSVKQPSTYSSNNGFDDASTDPRGRSSFSTDRRSSVAFDESLLNAANGNGPGSRVTTAPTTPAEDNRSSFFSTSRRGSKSAPKKSRPNSQSSEGRLSITMSRLTARLSKDRLSSVPAVSDTNGTVTEVHEIDPNPTTGATTGVATSVPSGTSIPAHSSSLKSFPAVVTAEIKRAKSARHPRGDKEKKRRSGHMQGLMNGKAKAKTVAENDDADAVPDRQCAVM</sequence>
<evidence type="ECO:0000256" key="2">
    <source>
        <dbReference type="ARBA" id="ARBA00009085"/>
    </source>
</evidence>
<dbReference type="EMBL" id="ML977175">
    <property type="protein sequence ID" value="KAF1983434.1"/>
    <property type="molecule type" value="Genomic_DNA"/>
</dbReference>
<dbReference type="PANTHER" id="PTHR24006:SF722">
    <property type="entry name" value="UBIQUITIN CARBOXYL-TERMINAL HYDROLASE 48"/>
    <property type="match status" value="1"/>
</dbReference>
<dbReference type="Pfam" id="PF00443">
    <property type="entry name" value="UCH"/>
    <property type="match status" value="1"/>
</dbReference>
<dbReference type="InterPro" id="IPR050164">
    <property type="entry name" value="Peptidase_C19"/>
</dbReference>
<comment type="similarity">
    <text evidence="2">Belongs to the peptidase C19 family.</text>
</comment>
<dbReference type="GO" id="GO:0016579">
    <property type="term" value="P:protein deubiquitination"/>
    <property type="evidence" value="ECO:0007669"/>
    <property type="project" value="InterPro"/>
</dbReference>
<evidence type="ECO:0000256" key="4">
    <source>
        <dbReference type="ARBA" id="ARBA00022670"/>
    </source>
</evidence>
<keyword evidence="5" id="KW-0833">Ubl conjugation pathway</keyword>
<evidence type="ECO:0000313" key="10">
    <source>
        <dbReference type="EMBL" id="KAF1983434.1"/>
    </source>
</evidence>
<feature type="region of interest" description="Disordered" evidence="8">
    <location>
        <begin position="792"/>
        <end position="842"/>
    </location>
</feature>